<dbReference type="Proteomes" id="UP000076796">
    <property type="component" value="Unassembled WGS sequence"/>
</dbReference>
<name>A0A163GR11_9BACL</name>
<proteinExistence type="predicted"/>
<accession>A0A163GR11</accession>
<protein>
    <submittedName>
        <fullName evidence="1">Uncharacterized protein</fullName>
    </submittedName>
</protein>
<organism evidence="1 2">
    <name type="scientific">Paenibacillus glucanolyticus</name>
    <dbReference type="NCBI Taxonomy" id="59843"/>
    <lineage>
        <taxon>Bacteria</taxon>
        <taxon>Bacillati</taxon>
        <taxon>Bacillota</taxon>
        <taxon>Bacilli</taxon>
        <taxon>Bacillales</taxon>
        <taxon>Paenibacillaceae</taxon>
        <taxon>Paenibacillus</taxon>
    </lineage>
</organism>
<dbReference type="AlphaFoldDB" id="A0A163GR11"/>
<evidence type="ECO:0000313" key="1">
    <source>
        <dbReference type="EMBL" id="KZS45102.1"/>
    </source>
</evidence>
<gene>
    <name evidence="1" type="ORF">AWU65_03730</name>
</gene>
<evidence type="ECO:0000313" key="2">
    <source>
        <dbReference type="Proteomes" id="UP000076796"/>
    </source>
</evidence>
<comment type="caution">
    <text evidence="1">The sequence shown here is derived from an EMBL/GenBank/DDBJ whole genome shotgun (WGS) entry which is preliminary data.</text>
</comment>
<sequence>MLKQDDVLINPVDFDNAIFFALPIEVYMKEGTHQETGVIESHTENKITINGGYYLKETCIFKVGYLPNGNRR</sequence>
<dbReference type="RefSeq" id="WP_063477607.1">
    <property type="nucleotide sequence ID" value="NZ_JBCMWP010000019.1"/>
</dbReference>
<keyword evidence="2" id="KW-1185">Reference proteome</keyword>
<dbReference type="EMBL" id="LWMH01000001">
    <property type="protein sequence ID" value="KZS45102.1"/>
    <property type="molecule type" value="Genomic_DNA"/>
</dbReference>
<reference evidence="1" key="1">
    <citation type="journal article" date="2016" name="Genome Announc.">
        <title>Draft genomes of two strains of Paenibacillus glucanolyticus with capability to degrade lignocellulose.</title>
        <authorList>
            <person name="Mathews S.L."/>
            <person name="Pawlak J."/>
            <person name="Grunden A.M."/>
        </authorList>
    </citation>
    <scope>NUCLEOTIDE SEQUENCE [LARGE SCALE GENOMIC DNA]</scope>
    <source>
        <strain evidence="1">SLM1</strain>
    </source>
</reference>